<dbReference type="Gene3D" id="3.30.70.60">
    <property type="match status" value="1"/>
</dbReference>
<dbReference type="InterPro" id="IPR000529">
    <property type="entry name" value="Ribosomal_bS6"/>
</dbReference>
<dbReference type="CDD" id="cd00473">
    <property type="entry name" value="bS6"/>
    <property type="match status" value="1"/>
</dbReference>
<proteinExistence type="inferred from homology"/>
<comment type="similarity">
    <text evidence="1">Belongs to the bacterial ribosomal protein bS6 family.</text>
</comment>
<reference evidence="2" key="1">
    <citation type="submission" date="2018-05" db="EMBL/GenBank/DDBJ databases">
        <authorList>
            <person name="Lanie J.A."/>
            <person name="Ng W.-L."/>
            <person name="Kazmierczak K.M."/>
            <person name="Andrzejewski T.M."/>
            <person name="Davidsen T.M."/>
            <person name="Wayne K.J."/>
            <person name="Tettelin H."/>
            <person name="Glass J.I."/>
            <person name="Rusch D."/>
            <person name="Podicherti R."/>
            <person name="Tsui H.-C.T."/>
            <person name="Winkler M.E."/>
        </authorList>
    </citation>
    <scope>NUCLEOTIDE SEQUENCE</scope>
</reference>
<dbReference type="SUPFAM" id="SSF54995">
    <property type="entry name" value="Ribosomal protein S6"/>
    <property type="match status" value="1"/>
</dbReference>
<dbReference type="GO" id="GO:0003735">
    <property type="term" value="F:structural constituent of ribosome"/>
    <property type="evidence" value="ECO:0007669"/>
    <property type="project" value="InterPro"/>
</dbReference>
<organism evidence="2">
    <name type="scientific">marine metagenome</name>
    <dbReference type="NCBI Taxonomy" id="408172"/>
    <lineage>
        <taxon>unclassified sequences</taxon>
        <taxon>metagenomes</taxon>
        <taxon>ecological metagenomes</taxon>
    </lineage>
</organism>
<dbReference type="Pfam" id="PF01250">
    <property type="entry name" value="Ribosomal_S6"/>
    <property type="match status" value="1"/>
</dbReference>
<dbReference type="HAMAP" id="MF_00360">
    <property type="entry name" value="Ribosomal_bS6"/>
    <property type="match status" value="1"/>
</dbReference>
<dbReference type="InterPro" id="IPR020814">
    <property type="entry name" value="Ribosomal_S6_plastid/chlpt"/>
</dbReference>
<dbReference type="GO" id="GO:0022627">
    <property type="term" value="C:cytosolic small ribosomal subunit"/>
    <property type="evidence" value="ECO:0007669"/>
    <property type="project" value="TreeGrafter"/>
</dbReference>
<dbReference type="GO" id="GO:0070181">
    <property type="term" value="F:small ribosomal subunit rRNA binding"/>
    <property type="evidence" value="ECO:0007669"/>
    <property type="project" value="TreeGrafter"/>
</dbReference>
<feature type="non-terminal residue" evidence="2">
    <location>
        <position position="165"/>
    </location>
</feature>
<dbReference type="InterPro" id="IPR035980">
    <property type="entry name" value="Ribosomal_bS6_sf"/>
</dbReference>
<dbReference type="NCBIfam" id="TIGR00166">
    <property type="entry name" value="S6"/>
    <property type="match status" value="1"/>
</dbReference>
<dbReference type="PANTHER" id="PTHR21011:SF1">
    <property type="entry name" value="SMALL RIBOSOMAL SUBUNIT PROTEIN BS6M"/>
    <property type="match status" value="1"/>
</dbReference>
<dbReference type="GO" id="GO:0006412">
    <property type="term" value="P:translation"/>
    <property type="evidence" value="ECO:0007669"/>
    <property type="project" value="InterPro"/>
</dbReference>
<name>A0A381QM58_9ZZZZ</name>
<dbReference type="PANTHER" id="PTHR21011">
    <property type="entry name" value="MITOCHONDRIAL 28S RIBOSOMAL PROTEIN S6"/>
    <property type="match status" value="1"/>
</dbReference>
<evidence type="ECO:0000313" key="2">
    <source>
        <dbReference type="EMBL" id="SUZ80411.1"/>
    </source>
</evidence>
<dbReference type="AlphaFoldDB" id="A0A381QM58"/>
<accession>A0A381QM58</accession>
<sequence>MRYYEIVFLVHPDQSEQVPTMVERYQKMITDSGGSIHRNEDWGRRKLTYPINKVHKAHYILMNIECKKSIIDEIVSGFRFNDAILRYLLLNCKEAVTESSPILEDMKYEKEKDLKTKEIRNEKNEVDSGVIDKNKANIVTNDKKIEPSLDQKEKVKETQVDDSAA</sequence>
<evidence type="ECO:0008006" key="3">
    <source>
        <dbReference type="Google" id="ProtNLM"/>
    </source>
</evidence>
<dbReference type="EMBL" id="UINC01001427">
    <property type="protein sequence ID" value="SUZ80411.1"/>
    <property type="molecule type" value="Genomic_DNA"/>
</dbReference>
<gene>
    <name evidence="2" type="ORF">METZ01_LOCUS33265</name>
</gene>
<evidence type="ECO:0000256" key="1">
    <source>
        <dbReference type="ARBA" id="ARBA00009512"/>
    </source>
</evidence>
<protein>
    <recommendedName>
        <fullName evidence="3">30S ribosomal protein S6</fullName>
    </recommendedName>
</protein>
<dbReference type="InterPro" id="IPR014717">
    <property type="entry name" value="Transl_elong_EF1B/ribsomal_bS6"/>
</dbReference>